<accession>A0A644UFI0</accession>
<evidence type="ECO:0000256" key="8">
    <source>
        <dbReference type="ARBA" id="ARBA00023229"/>
    </source>
</evidence>
<dbReference type="EC" id="2.7.4.26" evidence="2"/>
<dbReference type="InterPro" id="IPR001048">
    <property type="entry name" value="Asp/Glu/Uridylate_kinase"/>
</dbReference>
<comment type="catalytic activity">
    <reaction evidence="9">
        <text>isopentenyl phosphate + ATP = isopentenyl diphosphate + ADP</text>
        <dbReference type="Rhea" id="RHEA:33963"/>
        <dbReference type="ChEBI" id="CHEBI:30616"/>
        <dbReference type="ChEBI" id="CHEBI:65078"/>
        <dbReference type="ChEBI" id="CHEBI:128769"/>
        <dbReference type="ChEBI" id="CHEBI:456216"/>
        <dbReference type="EC" id="2.7.4.26"/>
    </reaction>
</comment>
<dbReference type="InterPro" id="IPR024192">
    <property type="entry name" value="Fosfomycin_R_FomA-type"/>
</dbReference>
<evidence type="ECO:0000256" key="6">
    <source>
        <dbReference type="ARBA" id="ARBA00022777"/>
    </source>
</evidence>
<dbReference type="PANTHER" id="PTHR43654">
    <property type="entry name" value="GLUTAMATE 5-KINASE"/>
    <property type="match status" value="1"/>
</dbReference>
<dbReference type="GO" id="GO:0005829">
    <property type="term" value="C:cytosol"/>
    <property type="evidence" value="ECO:0007669"/>
    <property type="project" value="TreeGrafter"/>
</dbReference>
<name>A0A644UFI0_9ZZZZ</name>
<dbReference type="SUPFAM" id="SSF53633">
    <property type="entry name" value="Carbamate kinase-like"/>
    <property type="match status" value="1"/>
</dbReference>
<dbReference type="PANTHER" id="PTHR43654:SF1">
    <property type="entry name" value="ISOPENTENYL PHOSPHATE KINASE"/>
    <property type="match status" value="1"/>
</dbReference>
<evidence type="ECO:0000256" key="7">
    <source>
        <dbReference type="ARBA" id="ARBA00022840"/>
    </source>
</evidence>
<keyword evidence="4" id="KW-0808">Transferase</keyword>
<evidence type="ECO:0000256" key="9">
    <source>
        <dbReference type="ARBA" id="ARBA00049063"/>
    </source>
</evidence>
<comment type="caution">
    <text evidence="11">The sequence shown here is derived from an EMBL/GenBank/DDBJ whole genome shotgun (WGS) entry which is preliminary data.</text>
</comment>
<protein>
    <recommendedName>
        <fullName evidence="3">Isopentenyl phosphate kinase</fullName>
        <ecNumber evidence="2">2.7.4.26</ecNumber>
    </recommendedName>
</protein>
<dbReference type="GO" id="GO:0016114">
    <property type="term" value="P:terpenoid biosynthetic process"/>
    <property type="evidence" value="ECO:0007669"/>
    <property type="project" value="TreeGrafter"/>
</dbReference>
<evidence type="ECO:0000256" key="4">
    <source>
        <dbReference type="ARBA" id="ARBA00022679"/>
    </source>
</evidence>
<evidence type="ECO:0000256" key="3">
    <source>
        <dbReference type="ARBA" id="ARBA00017267"/>
    </source>
</evidence>
<evidence type="ECO:0000256" key="5">
    <source>
        <dbReference type="ARBA" id="ARBA00022741"/>
    </source>
</evidence>
<dbReference type="GO" id="GO:0102043">
    <property type="term" value="F:isopentenyl phosphate kinase activity"/>
    <property type="evidence" value="ECO:0007669"/>
    <property type="project" value="UniProtKB-EC"/>
</dbReference>
<organism evidence="11">
    <name type="scientific">bioreactor metagenome</name>
    <dbReference type="NCBI Taxonomy" id="1076179"/>
    <lineage>
        <taxon>unclassified sequences</taxon>
        <taxon>metagenomes</taxon>
        <taxon>ecological metagenomes</taxon>
    </lineage>
</organism>
<dbReference type="CDD" id="cd04241">
    <property type="entry name" value="AAK_FomA-like"/>
    <property type="match status" value="1"/>
</dbReference>
<keyword evidence="6" id="KW-0418">Kinase</keyword>
<proteinExistence type="inferred from homology"/>
<sequence length="251" mass="25838">MSEPVIIKLGGSIVTKKSEDGIVDSAKIKLLADQIAPFAGKFPLIIVHGAGSCGHPEAKAYDIPGGVTKANAAGIFVTHAAVSRLNRSVVASLREAGMEAVSLHPFCSCLAENGRLVSAGVLQIKEMLALGLIPVLHGDVVMDTKLGACIVSGDQLVPYLAVKLGAKRVGIATDVGGVLSNGEIVPEITRASVGGIDLGGSSSTDITGGMRGKINELLLLADEGVDSHIFAADRMADFLSEKNYGGTLVRK</sequence>
<keyword evidence="5" id="KW-0547">Nucleotide-binding</keyword>
<dbReference type="InterPro" id="IPR036393">
    <property type="entry name" value="AceGlu_kinase-like_sf"/>
</dbReference>
<comment type="similarity">
    <text evidence="1">Belongs to the isopentenyl phosphate kinase family.</text>
</comment>
<dbReference type="AlphaFoldDB" id="A0A644UFI0"/>
<dbReference type="GO" id="GO:0005524">
    <property type="term" value="F:ATP binding"/>
    <property type="evidence" value="ECO:0007669"/>
    <property type="project" value="UniProtKB-KW"/>
</dbReference>
<dbReference type="NCBIfam" id="NF040647">
    <property type="entry name" value="IPPK_Arch"/>
    <property type="match status" value="1"/>
</dbReference>
<dbReference type="Pfam" id="PF00696">
    <property type="entry name" value="AA_kinase"/>
    <property type="match status" value="1"/>
</dbReference>
<keyword evidence="7" id="KW-0067">ATP-binding</keyword>
<dbReference type="GO" id="GO:0016301">
    <property type="term" value="F:kinase activity"/>
    <property type="evidence" value="ECO:0007669"/>
    <property type="project" value="UniProtKB-KW"/>
</dbReference>
<keyword evidence="8" id="KW-0414">Isoprene biosynthesis</keyword>
<dbReference type="PIRSF" id="PIRSF016496">
    <property type="entry name" value="Kin_FomA"/>
    <property type="match status" value="1"/>
</dbReference>
<reference evidence="11" key="1">
    <citation type="submission" date="2019-08" db="EMBL/GenBank/DDBJ databases">
        <authorList>
            <person name="Kucharzyk K."/>
            <person name="Murdoch R.W."/>
            <person name="Higgins S."/>
            <person name="Loffler F."/>
        </authorList>
    </citation>
    <scope>NUCLEOTIDE SEQUENCE</scope>
</reference>
<feature type="domain" description="Aspartate/glutamate/uridylate kinase" evidence="10">
    <location>
        <begin position="5"/>
        <end position="230"/>
    </location>
</feature>
<gene>
    <name evidence="11" type="ORF">SDC9_23551</name>
</gene>
<evidence type="ECO:0000313" key="11">
    <source>
        <dbReference type="EMBL" id="MPL77694.1"/>
    </source>
</evidence>
<evidence type="ECO:0000259" key="10">
    <source>
        <dbReference type="Pfam" id="PF00696"/>
    </source>
</evidence>
<evidence type="ECO:0000256" key="1">
    <source>
        <dbReference type="ARBA" id="ARBA00010540"/>
    </source>
</evidence>
<dbReference type="Gene3D" id="3.40.1160.10">
    <property type="entry name" value="Acetylglutamate kinase-like"/>
    <property type="match status" value="1"/>
</dbReference>
<evidence type="ECO:0000256" key="2">
    <source>
        <dbReference type="ARBA" id="ARBA00012908"/>
    </source>
</evidence>
<dbReference type="EMBL" id="VSSQ01000109">
    <property type="protein sequence ID" value="MPL77694.1"/>
    <property type="molecule type" value="Genomic_DNA"/>
</dbReference>